<dbReference type="InterPro" id="IPR052156">
    <property type="entry name" value="BCAA_Transport_ATP-bd_LivF"/>
</dbReference>
<reference evidence="7 8" key="1">
    <citation type="submission" date="2020-08" db="EMBL/GenBank/DDBJ databases">
        <title>Genomic Encyclopedia of Type Strains, Phase IV (KMG-IV): sequencing the most valuable type-strain genomes for metagenomic binning, comparative biology and taxonomic classification.</title>
        <authorList>
            <person name="Goeker M."/>
        </authorList>
    </citation>
    <scope>NUCLEOTIDE SEQUENCE [LARGE SCALE GENOMIC DNA]</scope>
    <source>
        <strain evidence="7 8">DSM 17455</strain>
    </source>
</reference>
<evidence type="ECO:0000256" key="5">
    <source>
        <dbReference type="ARBA" id="ARBA00022970"/>
    </source>
</evidence>
<evidence type="ECO:0000256" key="2">
    <source>
        <dbReference type="ARBA" id="ARBA00022448"/>
    </source>
</evidence>
<dbReference type="Gene3D" id="3.40.50.300">
    <property type="entry name" value="P-loop containing nucleotide triphosphate hydrolases"/>
    <property type="match status" value="1"/>
</dbReference>
<dbReference type="RefSeq" id="WP_182576103.1">
    <property type="nucleotide sequence ID" value="NZ_JACJHY010000056.1"/>
</dbReference>
<sequence length="241" mass="25354">MTTAAYPVSAALTVNNLDAFYGKCQVTFDAQLHVGRGEIVALLGRNGAGKTTTLMAIAGFVTARRGKVLLAGNEIATAPAFRRVRAGLSLVPSGSRSLGSLTVLENLQTSAGVSARNGQWSIDKVFGLFPKLRQLAGSQGRQLSGGERQMLAVGRALLSQPEVLMLDEPSEGLAPLVVAELGGMLRRLADAGLAVLLTEQNHGLALDIADRVLFMEKGQIAWEGSASEAKDPEVLGRYLSV</sequence>
<dbReference type="EMBL" id="JACJHZ010000056">
    <property type="protein sequence ID" value="MBA9024341.1"/>
    <property type="molecule type" value="Genomic_DNA"/>
</dbReference>
<dbReference type="InterPro" id="IPR003439">
    <property type="entry name" value="ABC_transporter-like_ATP-bd"/>
</dbReference>
<protein>
    <submittedName>
        <fullName evidence="7">Branched-chain amino acid transport system ATP-binding protein</fullName>
    </submittedName>
</protein>
<keyword evidence="8" id="KW-1185">Reference proteome</keyword>
<accession>A0ABR6CHD9</accession>
<dbReference type="InterPro" id="IPR003593">
    <property type="entry name" value="AAA+_ATPase"/>
</dbReference>
<keyword evidence="4 7" id="KW-0067">ATP-binding</keyword>
<dbReference type="CDD" id="cd03224">
    <property type="entry name" value="ABC_TM1139_LivF_branched"/>
    <property type="match status" value="1"/>
</dbReference>
<evidence type="ECO:0000259" key="6">
    <source>
        <dbReference type="PROSITE" id="PS50893"/>
    </source>
</evidence>
<evidence type="ECO:0000256" key="4">
    <source>
        <dbReference type="ARBA" id="ARBA00022840"/>
    </source>
</evidence>
<evidence type="ECO:0000313" key="8">
    <source>
        <dbReference type="Proteomes" id="UP000587524"/>
    </source>
</evidence>
<gene>
    <name evidence="7" type="ORF">HNQ97_006380</name>
</gene>
<dbReference type="SMART" id="SM00382">
    <property type="entry name" value="AAA"/>
    <property type="match status" value="1"/>
</dbReference>
<keyword evidence="2" id="KW-0813">Transport</keyword>
<dbReference type="PANTHER" id="PTHR43820">
    <property type="entry name" value="HIGH-AFFINITY BRANCHED-CHAIN AMINO ACID TRANSPORT ATP-BINDING PROTEIN LIVF"/>
    <property type="match status" value="1"/>
</dbReference>
<evidence type="ECO:0000256" key="3">
    <source>
        <dbReference type="ARBA" id="ARBA00022741"/>
    </source>
</evidence>
<organism evidence="7 8">
    <name type="scientific">Aminobacter ciceronei</name>
    <dbReference type="NCBI Taxonomy" id="150723"/>
    <lineage>
        <taxon>Bacteria</taxon>
        <taxon>Pseudomonadati</taxon>
        <taxon>Pseudomonadota</taxon>
        <taxon>Alphaproteobacteria</taxon>
        <taxon>Hyphomicrobiales</taxon>
        <taxon>Phyllobacteriaceae</taxon>
        <taxon>Aminobacter</taxon>
    </lineage>
</organism>
<dbReference type="Pfam" id="PF00005">
    <property type="entry name" value="ABC_tran"/>
    <property type="match status" value="1"/>
</dbReference>
<dbReference type="PROSITE" id="PS50893">
    <property type="entry name" value="ABC_TRANSPORTER_2"/>
    <property type="match status" value="1"/>
</dbReference>
<keyword evidence="5" id="KW-0029">Amino-acid transport</keyword>
<evidence type="ECO:0000256" key="1">
    <source>
        <dbReference type="ARBA" id="ARBA00005417"/>
    </source>
</evidence>
<proteinExistence type="inferred from homology"/>
<dbReference type="GO" id="GO:0005524">
    <property type="term" value="F:ATP binding"/>
    <property type="evidence" value="ECO:0007669"/>
    <property type="project" value="UniProtKB-KW"/>
</dbReference>
<dbReference type="PROSITE" id="PS00211">
    <property type="entry name" value="ABC_TRANSPORTER_1"/>
    <property type="match status" value="1"/>
</dbReference>
<comment type="similarity">
    <text evidence="1">Belongs to the ABC transporter superfamily.</text>
</comment>
<name>A0ABR6CHD9_9HYPH</name>
<dbReference type="SUPFAM" id="SSF52540">
    <property type="entry name" value="P-loop containing nucleoside triphosphate hydrolases"/>
    <property type="match status" value="1"/>
</dbReference>
<keyword evidence="3" id="KW-0547">Nucleotide-binding</keyword>
<dbReference type="Proteomes" id="UP000587524">
    <property type="component" value="Unassembled WGS sequence"/>
</dbReference>
<dbReference type="InterPro" id="IPR027417">
    <property type="entry name" value="P-loop_NTPase"/>
</dbReference>
<feature type="domain" description="ABC transporter" evidence="6">
    <location>
        <begin position="12"/>
        <end position="241"/>
    </location>
</feature>
<comment type="caution">
    <text evidence="7">The sequence shown here is derived from an EMBL/GenBank/DDBJ whole genome shotgun (WGS) entry which is preliminary data.</text>
</comment>
<dbReference type="InterPro" id="IPR017871">
    <property type="entry name" value="ABC_transporter-like_CS"/>
</dbReference>
<dbReference type="PANTHER" id="PTHR43820:SF2">
    <property type="entry name" value="ABC TRANSPORTER ATP-BINDING PROTEIN"/>
    <property type="match status" value="1"/>
</dbReference>
<evidence type="ECO:0000313" key="7">
    <source>
        <dbReference type="EMBL" id="MBA9024341.1"/>
    </source>
</evidence>